<dbReference type="Gene3D" id="3.40.50.620">
    <property type="entry name" value="HUPs"/>
    <property type="match status" value="2"/>
</dbReference>
<accession>A0AAU3GKV0</accession>
<comment type="similarity">
    <text evidence="1">Belongs to the universal stress protein A family.</text>
</comment>
<dbReference type="PRINTS" id="PR01438">
    <property type="entry name" value="UNVRSLSTRESS"/>
</dbReference>
<dbReference type="InterPro" id="IPR014729">
    <property type="entry name" value="Rossmann-like_a/b/a_fold"/>
</dbReference>
<evidence type="ECO:0000313" key="4">
    <source>
        <dbReference type="EMBL" id="WTY93579.1"/>
    </source>
</evidence>
<proteinExistence type="inferred from homology"/>
<organism evidence="4">
    <name type="scientific">Streptomyces sp. NBC_01401</name>
    <dbReference type="NCBI Taxonomy" id="2903854"/>
    <lineage>
        <taxon>Bacteria</taxon>
        <taxon>Bacillati</taxon>
        <taxon>Actinomycetota</taxon>
        <taxon>Actinomycetes</taxon>
        <taxon>Kitasatosporales</taxon>
        <taxon>Streptomycetaceae</taxon>
        <taxon>Streptomyces</taxon>
    </lineage>
</organism>
<feature type="region of interest" description="Disordered" evidence="2">
    <location>
        <begin position="48"/>
        <end position="67"/>
    </location>
</feature>
<dbReference type="SUPFAM" id="SSF52402">
    <property type="entry name" value="Adenine nucleotide alpha hydrolases-like"/>
    <property type="match status" value="2"/>
</dbReference>
<feature type="domain" description="UspA" evidence="3">
    <location>
        <begin position="156"/>
        <end position="285"/>
    </location>
</feature>
<dbReference type="PANTHER" id="PTHR46268">
    <property type="entry name" value="STRESS RESPONSE PROTEIN NHAX"/>
    <property type="match status" value="1"/>
</dbReference>
<dbReference type="InterPro" id="IPR006015">
    <property type="entry name" value="Universal_stress_UspA"/>
</dbReference>
<feature type="domain" description="UspA" evidence="3">
    <location>
        <begin position="9"/>
        <end position="145"/>
    </location>
</feature>
<dbReference type="Pfam" id="PF00582">
    <property type="entry name" value="Usp"/>
    <property type="match status" value="2"/>
</dbReference>
<reference evidence="4" key="1">
    <citation type="submission" date="2022-10" db="EMBL/GenBank/DDBJ databases">
        <title>The complete genomes of actinobacterial strains from the NBC collection.</title>
        <authorList>
            <person name="Joergensen T.S."/>
            <person name="Alvarez Arevalo M."/>
            <person name="Sterndorff E.B."/>
            <person name="Faurdal D."/>
            <person name="Vuksanovic O."/>
            <person name="Mourched A.-S."/>
            <person name="Charusanti P."/>
            <person name="Shaw S."/>
            <person name="Blin K."/>
            <person name="Weber T."/>
        </authorList>
    </citation>
    <scope>NUCLEOTIDE SEQUENCE</scope>
    <source>
        <strain evidence="4">NBC_01401</strain>
    </source>
</reference>
<gene>
    <name evidence="4" type="ORF">OG626_01115</name>
</gene>
<evidence type="ECO:0000259" key="3">
    <source>
        <dbReference type="Pfam" id="PF00582"/>
    </source>
</evidence>
<protein>
    <submittedName>
        <fullName evidence="4">Universal stress protein</fullName>
    </submittedName>
</protein>
<name>A0AAU3GKV0_9ACTN</name>
<evidence type="ECO:0000256" key="2">
    <source>
        <dbReference type="SAM" id="MobiDB-lite"/>
    </source>
</evidence>
<dbReference type="InterPro" id="IPR006016">
    <property type="entry name" value="UspA"/>
</dbReference>
<dbReference type="EMBL" id="CP109535">
    <property type="protein sequence ID" value="WTY93579.1"/>
    <property type="molecule type" value="Genomic_DNA"/>
</dbReference>
<evidence type="ECO:0000256" key="1">
    <source>
        <dbReference type="ARBA" id="ARBA00008791"/>
    </source>
</evidence>
<dbReference type="PANTHER" id="PTHR46268:SF6">
    <property type="entry name" value="UNIVERSAL STRESS PROTEIN UP12"/>
    <property type="match status" value="1"/>
</dbReference>
<dbReference type="AlphaFoldDB" id="A0AAU3GKV0"/>
<sequence>MTNQEADQQILVGIDPNDPSVPMLTWAADEADRRGLPLRLLLAVPPVHDTQQRESTPQHVSRQEQGREALAAARDTVLRHTPRAQVSTELLDGQPAVALCRRTVGPTRMIVVGSRGLSRAAEILSARSVAVPLSAQAHCPVVVVKSPEHTARHPARLVVGVDGSASSREAAKFAFEEAAARHASVHAVWVWPRPLIEFGGGEAGLEERTRRLGEVVAECSTGHPGVSLTQEVRRGHPVEELARAASDALALVVGRRGFGGYTGMRLGSVVHGLLHRAECPVITVPGEPSEGEGMNGGG</sequence>